<dbReference type="FunFam" id="2.10.25.10:FF:000005">
    <property type="entry name" value="Fibrillin 2"/>
    <property type="match status" value="1"/>
</dbReference>
<keyword evidence="8" id="KW-1185">Reference proteome</keyword>
<dbReference type="InterPro" id="IPR050751">
    <property type="entry name" value="ECM_structural_protein"/>
</dbReference>
<dbReference type="InterPro" id="IPR026823">
    <property type="entry name" value="cEGF"/>
</dbReference>
<evidence type="ECO:0000256" key="1">
    <source>
        <dbReference type="ARBA" id="ARBA00022536"/>
    </source>
</evidence>
<dbReference type="Gene3D" id="2.10.25.10">
    <property type="entry name" value="Laminin"/>
    <property type="match status" value="3"/>
</dbReference>
<name>A0A7E6ELY8_9MOLL</name>
<dbReference type="PANTHER" id="PTHR24034">
    <property type="entry name" value="EGF-LIKE DOMAIN-CONTAINING PROTEIN"/>
    <property type="match status" value="1"/>
</dbReference>
<evidence type="ECO:0000256" key="6">
    <source>
        <dbReference type="PROSITE-ProRule" id="PRU00076"/>
    </source>
</evidence>
<dbReference type="CDD" id="cd00054">
    <property type="entry name" value="EGF_CA"/>
    <property type="match status" value="3"/>
</dbReference>
<evidence type="ECO:0000313" key="8">
    <source>
        <dbReference type="Proteomes" id="UP000515154"/>
    </source>
</evidence>
<evidence type="ECO:0000256" key="5">
    <source>
        <dbReference type="ARBA" id="ARBA00023180"/>
    </source>
</evidence>
<dbReference type="Pfam" id="PF01359">
    <property type="entry name" value="Transposase_1"/>
    <property type="match status" value="1"/>
</dbReference>
<dbReference type="InterPro" id="IPR000742">
    <property type="entry name" value="EGF"/>
</dbReference>
<keyword evidence="5" id="KW-0325">Glycoprotein</keyword>
<evidence type="ECO:0000259" key="7">
    <source>
        <dbReference type="PROSITE" id="PS50026"/>
    </source>
</evidence>
<dbReference type="PROSITE" id="PS01187">
    <property type="entry name" value="EGF_CA"/>
    <property type="match status" value="1"/>
</dbReference>
<dbReference type="KEGG" id="osn:118760858"/>
<proteinExistence type="predicted"/>
<sequence length="165" mass="17444">MDEKWVLYSNVRRRRSWYSKGQEPKSSSKEQLLKKKVMISVGWDCPDKNECTGNPCGAQGACNNTPGSYTCVCNAGYVYSGTTCVDKNECTGNPCGAQGACTNTQGSYTCTCNGGFELSGTTCVDTNECTGNPCGPQGACTNTPGSYTCACIAGIEEDAIAIFPQ</sequence>
<evidence type="ECO:0000256" key="2">
    <source>
        <dbReference type="ARBA" id="ARBA00022729"/>
    </source>
</evidence>
<dbReference type="InterPro" id="IPR009030">
    <property type="entry name" value="Growth_fac_rcpt_cys_sf"/>
</dbReference>
<organism evidence="8 9">
    <name type="scientific">Octopus sinensis</name>
    <name type="common">East Asian common octopus</name>
    <dbReference type="NCBI Taxonomy" id="2607531"/>
    <lineage>
        <taxon>Eukaryota</taxon>
        <taxon>Metazoa</taxon>
        <taxon>Spiralia</taxon>
        <taxon>Lophotrochozoa</taxon>
        <taxon>Mollusca</taxon>
        <taxon>Cephalopoda</taxon>
        <taxon>Coleoidea</taxon>
        <taxon>Octopodiformes</taxon>
        <taxon>Octopoda</taxon>
        <taxon>Incirrata</taxon>
        <taxon>Octopodidae</taxon>
        <taxon>Octopus</taxon>
    </lineage>
</organism>
<dbReference type="InterPro" id="IPR018097">
    <property type="entry name" value="EGF_Ca-bd_CS"/>
</dbReference>
<dbReference type="InterPro" id="IPR000152">
    <property type="entry name" value="EGF-type_Asp/Asn_hydroxyl_site"/>
</dbReference>
<dbReference type="Proteomes" id="UP000515154">
    <property type="component" value="Unplaced"/>
</dbReference>
<dbReference type="Gene3D" id="3.30.420.10">
    <property type="entry name" value="Ribonuclease H-like superfamily/Ribonuclease H"/>
    <property type="match status" value="1"/>
</dbReference>
<dbReference type="PROSITE" id="PS50026">
    <property type="entry name" value="EGF_3"/>
    <property type="match status" value="3"/>
</dbReference>
<dbReference type="PROSITE" id="PS01186">
    <property type="entry name" value="EGF_2"/>
    <property type="match status" value="2"/>
</dbReference>
<dbReference type="Pfam" id="PF12662">
    <property type="entry name" value="cEGF"/>
    <property type="match status" value="2"/>
</dbReference>
<keyword evidence="2" id="KW-0732">Signal</keyword>
<dbReference type="PROSITE" id="PS00010">
    <property type="entry name" value="ASX_HYDROXYL"/>
    <property type="match status" value="3"/>
</dbReference>
<reference evidence="9" key="1">
    <citation type="submission" date="2025-08" db="UniProtKB">
        <authorList>
            <consortium name="RefSeq"/>
        </authorList>
    </citation>
    <scope>IDENTIFICATION</scope>
</reference>
<accession>A0A7E6ELY8</accession>
<dbReference type="GO" id="GO:0005509">
    <property type="term" value="F:calcium ion binding"/>
    <property type="evidence" value="ECO:0007669"/>
    <property type="project" value="InterPro"/>
</dbReference>
<feature type="domain" description="EGF-like" evidence="7">
    <location>
        <begin position="125"/>
        <end position="158"/>
    </location>
</feature>
<dbReference type="RefSeq" id="XP_036355985.1">
    <property type="nucleotide sequence ID" value="XM_036500092.1"/>
</dbReference>
<dbReference type="InterPro" id="IPR001881">
    <property type="entry name" value="EGF-like_Ca-bd_dom"/>
</dbReference>
<keyword evidence="3" id="KW-0677">Repeat</keyword>
<dbReference type="GO" id="GO:0003676">
    <property type="term" value="F:nucleic acid binding"/>
    <property type="evidence" value="ECO:0007669"/>
    <property type="project" value="InterPro"/>
</dbReference>
<dbReference type="InterPro" id="IPR036397">
    <property type="entry name" value="RNaseH_sf"/>
</dbReference>
<feature type="domain" description="EGF-like" evidence="7">
    <location>
        <begin position="47"/>
        <end position="85"/>
    </location>
</feature>
<dbReference type="InterPro" id="IPR001888">
    <property type="entry name" value="Transposase_1"/>
</dbReference>
<evidence type="ECO:0000256" key="3">
    <source>
        <dbReference type="ARBA" id="ARBA00022737"/>
    </source>
</evidence>
<gene>
    <name evidence="9" type="primary">LOC118760858</name>
</gene>
<dbReference type="SUPFAM" id="SSF57184">
    <property type="entry name" value="Growth factor receptor domain"/>
    <property type="match status" value="1"/>
</dbReference>
<dbReference type="SMART" id="SM00181">
    <property type="entry name" value="EGF"/>
    <property type="match status" value="3"/>
</dbReference>
<dbReference type="AlphaFoldDB" id="A0A7E6ELY8"/>
<keyword evidence="4" id="KW-1015">Disulfide bond</keyword>
<dbReference type="SMART" id="SM00179">
    <property type="entry name" value="EGF_CA"/>
    <property type="match status" value="3"/>
</dbReference>
<dbReference type="PANTHER" id="PTHR24034:SF89">
    <property type="entry name" value="COMPLEMENT COMPONENT C1Q RECEPTOR"/>
    <property type="match status" value="1"/>
</dbReference>
<evidence type="ECO:0000256" key="4">
    <source>
        <dbReference type="ARBA" id="ARBA00023157"/>
    </source>
</evidence>
<protein>
    <submittedName>
        <fullName evidence="9">Adhesion G protein-coupled receptor E2-like</fullName>
    </submittedName>
</protein>
<evidence type="ECO:0000313" key="9">
    <source>
        <dbReference type="RefSeq" id="XP_036355985.1"/>
    </source>
</evidence>
<keyword evidence="1 6" id="KW-0245">EGF-like domain</keyword>
<comment type="caution">
    <text evidence="6">Lacks conserved residue(s) required for the propagation of feature annotation.</text>
</comment>
<feature type="domain" description="EGF-like" evidence="7">
    <location>
        <begin position="86"/>
        <end position="124"/>
    </location>
</feature>